<evidence type="ECO:0000256" key="1">
    <source>
        <dbReference type="ARBA" id="ARBA00000830"/>
    </source>
</evidence>
<gene>
    <name evidence="5" type="ORF">Ga0123462_0922</name>
</gene>
<sequence length="213" mass="23443">MNRIEAVLLDMDGTIVDAFPPIIRALNQTFVEYGLPQMTPEEVKRHTGRGDCSMISLFGDRREEAGKRFLEIHDEDYLDHIKPLAGAETLLHWLGKQSIPCAIVTSKSQMRAEAQLDALGWHQHVDAVIGKIDGRPEKPDPTPVLLACEALSIPVANTVMVGDGVADMKAAKRAGSRGLGLCDSFSQHELEEAGAFLCFDSLVEIHAWLKERS</sequence>
<dbReference type="SFLD" id="SFLDG01129">
    <property type="entry name" value="C1.5:_HAD__Beta-PGM__Phosphata"/>
    <property type="match status" value="1"/>
</dbReference>
<evidence type="ECO:0000256" key="3">
    <source>
        <dbReference type="ARBA" id="ARBA00006171"/>
    </source>
</evidence>
<dbReference type="InterPro" id="IPR041492">
    <property type="entry name" value="HAD_2"/>
</dbReference>
<dbReference type="PANTHER" id="PTHR43434">
    <property type="entry name" value="PHOSPHOGLYCOLATE PHOSPHATASE"/>
    <property type="match status" value="1"/>
</dbReference>
<comment type="catalytic activity">
    <reaction evidence="1">
        <text>2-phosphoglycolate + H2O = glycolate + phosphate</text>
        <dbReference type="Rhea" id="RHEA:14369"/>
        <dbReference type="ChEBI" id="CHEBI:15377"/>
        <dbReference type="ChEBI" id="CHEBI:29805"/>
        <dbReference type="ChEBI" id="CHEBI:43474"/>
        <dbReference type="ChEBI" id="CHEBI:58033"/>
        <dbReference type="EC" id="3.1.3.18"/>
    </reaction>
</comment>
<dbReference type="InterPro" id="IPR006439">
    <property type="entry name" value="HAD-SF_hydro_IA"/>
</dbReference>
<dbReference type="GO" id="GO:0006281">
    <property type="term" value="P:DNA repair"/>
    <property type="evidence" value="ECO:0007669"/>
    <property type="project" value="TreeGrafter"/>
</dbReference>
<evidence type="ECO:0000313" key="5">
    <source>
        <dbReference type="EMBL" id="ATX81791.1"/>
    </source>
</evidence>
<dbReference type="AlphaFoldDB" id="A0A2K8L7E6"/>
<protein>
    <recommendedName>
        <fullName evidence="4">phosphoglycolate phosphatase</fullName>
        <ecNumber evidence="4">3.1.3.18</ecNumber>
    </recommendedName>
</protein>
<keyword evidence="6" id="KW-1185">Reference proteome</keyword>
<dbReference type="Gene3D" id="3.40.50.1000">
    <property type="entry name" value="HAD superfamily/HAD-like"/>
    <property type="match status" value="1"/>
</dbReference>
<organism evidence="5 6">
    <name type="scientific">Mariprofundus ferrinatatus</name>
    <dbReference type="NCBI Taxonomy" id="1921087"/>
    <lineage>
        <taxon>Bacteria</taxon>
        <taxon>Pseudomonadati</taxon>
        <taxon>Pseudomonadota</taxon>
        <taxon>Candidatius Mariprofundia</taxon>
        <taxon>Mariprofundales</taxon>
        <taxon>Mariprofundaceae</taxon>
        <taxon>Mariprofundus</taxon>
    </lineage>
</organism>
<dbReference type="NCBIfam" id="TIGR01549">
    <property type="entry name" value="HAD-SF-IA-v1"/>
    <property type="match status" value="1"/>
</dbReference>
<dbReference type="PANTHER" id="PTHR43434:SF1">
    <property type="entry name" value="PHOSPHOGLYCOLATE PHOSPHATASE"/>
    <property type="match status" value="1"/>
</dbReference>
<dbReference type="KEGG" id="mfn:Ga0123462_0922"/>
<dbReference type="InterPro" id="IPR036412">
    <property type="entry name" value="HAD-like_sf"/>
</dbReference>
<comment type="similarity">
    <text evidence="3">Belongs to the HAD-like hydrolase superfamily. CbbY/CbbZ/Gph/YieH family.</text>
</comment>
<evidence type="ECO:0000313" key="6">
    <source>
        <dbReference type="Proteomes" id="UP000231637"/>
    </source>
</evidence>
<accession>A0A2K8L7E6</accession>
<dbReference type="Proteomes" id="UP000231637">
    <property type="component" value="Chromosome"/>
</dbReference>
<keyword evidence="5" id="KW-0378">Hydrolase</keyword>
<dbReference type="InterPro" id="IPR023198">
    <property type="entry name" value="PGP-like_dom2"/>
</dbReference>
<reference evidence="5 6" key="1">
    <citation type="submission" date="2016-12" db="EMBL/GenBank/DDBJ databases">
        <title>Isolation and genomic insights into novel planktonic Zetaproteobacteria from stratified waters of the Chesapeake Bay.</title>
        <authorList>
            <person name="McAllister S.M."/>
            <person name="Kato S."/>
            <person name="Chan C.S."/>
            <person name="Chiu B.K."/>
            <person name="Field E.K."/>
        </authorList>
    </citation>
    <scope>NUCLEOTIDE SEQUENCE [LARGE SCALE GENOMIC DNA]</scope>
    <source>
        <strain evidence="5 6">CP-8</strain>
    </source>
</reference>
<evidence type="ECO:0000256" key="4">
    <source>
        <dbReference type="ARBA" id="ARBA00013078"/>
    </source>
</evidence>
<dbReference type="InterPro" id="IPR050155">
    <property type="entry name" value="HAD-like_hydrolase_sf"/>
</dbReference>
<dbReference type="InterPro" id="IPR023214">
    <property type="entry name" value="HAD_sf"/>
</dbReference>
<name>A0A2K8L7E6_9PROT</name>
<comment type="pathway">
    <text evidence="2">Organic acid metabolism; glycolate biosynthesis; glycolate from 2-phosphoglycolate: step 1/1.</text>
</comment>
<dbReference type="GO" id="GO:0008967">
    <property type="term" value="F:phosphoglycolate phosphatase activity"/>
    <property type="evidence" value="ECO:0007669"/>
    <property type="project" value="UniProtKB-EC"/>
</dbReference>
<dbReference type="Pfam" id="PF13419">
    <property type="entry name" value="HAD_2"/>
    <property type="match status" value="1"/>
</dbReference>
<dbReference type="EC" id="3.1.3.18" evidence="4"/>
<evidence type="ECO:0000256" key="2">
    <source>
        <dbReference type="ARBA" id="ARBA00004818"/>
    </source>
</evidence>
<dbReference type="SFLD" id="SFLDG01135">
    <property type="entry name" value="C1.5.6:_HAD__Beta-PGM__Phospha"/>
    <property type="match status" value="1"/>
</dbReference>
<proteinExistence type="inferred from homology"/>
<dbReference type="EMBL" id="CP018800">
    <property type="protein sequence ID" value="ATX81791.1"/>
    <property type="molecule type" value="Genomic_DNA"/>
</dbReference>
<dbReference type="RefSeq" id="WP_232726636.1">
    <property type="nucleotide sequence ID" value="NZ_CP018800.1"/>
</dbReference>
<dbReference type="GO" id="GO:0005829">
    <property type="term" value="C:cytosol"/>
    <property type="evidence" value="ECO:0007669"/>
    <property type="project" value="TreeGrafter"/>
</dbReference>
<dbReference type="SUPFAM" id="SSF56784">
    <property type="entry name" value="HAD-like"/>
    <property type="match status" value="1"/>
</dbReference>
<dbReference type="Gene3D" id="1.10.150.240">
    <property type="entry name" value="Putative phosphatase, domain 2"/>
    <property type="match status" value="1"/>
</dbReference>
<dbReference type="SFLD" id="SFLDS00003">
    <property type="entry name" value="Haloacid_Dehalogenase"/>
    <property type="match status" value="1"/>
</dbReference>